<feature type="transmembrane region" description="Helical" evidence="1">
    <location>
        <begin position="62"/>
        <end position="82"/>
    </location>
</feature>
<organism evidence="2 3">
    <name type="scientific">SAR86 cluster bacterium SAR86A</name>
    <dbReference type="NCBI Taxonomy" id="1123866"/>
    <lineage>
        <taxon>Bacteria</taxon>
        <taxon>Pseudomonadati</taxon>
        <taxon>Pseudomonadota</taxon>
        <taxon>Gammaproteobacteria</taxon>
        <taxon>SAR86 cluster</taxon>
    </lineage>
</organism>
<reference evidence="2 3" key="1">
    <citation type="journal article" date="2012" name="ISME J.">
        <title>Genomic insights to SAR86, an abundant and uncultivated marine bacterial lineage.</title>
        <authorList>
            <person name="Dupont C.L."/>
            <person name="Rusch D.B."/>
            <person name="Yooseph S."/>
            <person name="Lombardo M.J."/>
            <person name="Richter R.A."/>
            <person name="Valas R."/>
            <person name="Novotny M."/>
            <person name="Yee-Greenbaum J."/>
            <person name="Selengut J.D."/>
            <person name="Haft D.H."/>
            <person name="Halpern A.L."/>
            <person name="Lasken R.S."/>
            <person name="Nealson K."/>
            <person name="Friedman R."/>
            <person name="Venter J.C."/>
        </authorList>
    </citation>
    <scope>NUCLEOTIDE SEQUENCE [LARGE SCALE GENOMIC DNA]</scope>
</reference>
<gene>
    <name evidence="2" type="ORF">NT01SARS_1081</name>
</gene>
<protein>
    <submittedName>
        <fullName evidence="2">Uncharacterized protein</fullName>
    </submittedName>
</protein>
<evidence type="ECO:0000313" key="3">
    <source>
        <dbReference type="Proteomes" id="UP000010305"/>
    </source>
</evidence>
<keyword evidence="1" id="KW-1133">Transmembrane helix</keyword>
<sequence length="122" mass="14131">MLILLSSLYMIYGFLFLYSYVKDIGLLRYLYAKKNINTLLTIELIFIIVASFIVFTSQPMNWMVGLIMIFHIFGVVWIVAFPESFYSMYEESMSIDPGSVESMSGWILIGFGIFVYLSRIIT</sequence>
<dbReference type="EMBL" id="JH611157">
    <property type="protein sequence ID" value="EJP71273.1"/>
    <property type="molecule type" value="Genomic_DNA"/>
</dbReference>
<feature type="transmembrane region" description="Helical" evidence="1">
    <location>
        <begin position="103"/>
        <end position="121"/>
    </location>
</feature>
<proteinExistence type="predicted"/>
<dbReference type="Proteomes" id="UP000010305">
    <property type="component" value="Unassembled WGS sequence"/>
</dbReference>
<dbReference type="AlphaFoldDB" id="J5K528"/>
<dbReference type="HOGENOM" id="CLU_2025119_0_0_6"/>
<keyword evidence="1" id="KW-0812">Transmembrane</keyword>
<evidence type="ECO:0000313" key="2">
    <source>
        <dbReference type="EMBL" id="EJP71273.1"/>
    </source>
</evidence>
<feature type="transmembrane region" description="Helical" evidence="1">
    <location>
        <begin position="36"/>
        <end position="56"/>
    </location>
</feature>
<keyword evidence="1" id="KW-0472">Membrane</keyword>
<name>J5K528_9GAMM</name>
<dbReference type="STRING" id="1123866.NT01SARS_1081"/>
<evidence type="ECO:0000256" key="1">
    <source>
        <dbReference type="SAM" id="Phobius"/>
    </source>
</evidence>
<accession>J5K528</accession>
<feature type="transmembrane region" description="Helical" evidence="1">
    <location>
        <begin position="6"/>
        <end position="24"/>
    </location>
</feature>